<protein>
    <submittedName>
        <fullName evidence="1">Uncharacterized protein</fullName>
    </submittedName>
</protein>
<evidence type="ECO:0000313" key="2">
    <source>
        <dbReference type="Proteomes" id="UP000790377"/>
    </source>
</evidence>
<reference evidence="1" key="1">
    <citation type="journal article" date="2021" name="New Phytol.">
        <title>Evolutionary innovations through gain and loss of genes in the ectomycorrhizal Boletales.</title>
        <authorList>
            <person name="Wu G."/>
            <person name="Miyauchi S."/>
            <person name="Morin E."/>
            <person name="Kuo A."/>
            <person name="Drula E."/>
            <person name="Varga T."/>
            <person name="Kohler A."/>
            <person name="Feng B."/>
            <person name="Cao Y."/>
            <person name="Lipzen A."/>
            <person name="Daum C."/>
            <person name="Hundley H."/>
            <person name="Pangilinan J."/>
            <person name="Johnson J."/>
            <person name="Barry K."/>
            <person name="LaButti K."/>
            <person name="Ng V."/>
            <person name="Ahrendt S."/>
            <person name="Min B."/>
            <person name="Choi I.G."/>
            <person name="Park H."/>
            <person name="Plett J.M."/>
            <person name="Magnuson J."/>
            <person name="Spatafora J.W."/>
            <person name="Nagy L.G."/>
            <person name="Henrissat B."/>
            <person name="Grigoriev I.V."/>
            <person name="Yang Z.L."/>
            <person name="Xu J."/>
            <person name="Martin F.M."/>
        </authorList>
    </citation>
    <scope>NUCLEOTIDE SEQUENCE</scope>
    <source>
        <strain evidence="1">ATCC 28755</strain>
    </source>
</reference>
<sequence>MAWCERCDRYFPFDSALAQHRRDSANHYYVCYECGLDFSTWLGLKEHWVQSPRHYYCQYCEDHFDDEYDLEDHYQSSHHYCESCRRVFKNEHGLHEHYRQSPQHHYCPLCKVLYRSANNLQMHLKSSAHMPRDVSCPFLGCDMAFVSKSALILHLESGGCRSGVNRRMIDNYIKSVDRTNIITDPSRLLTSGYADQTHYFATNASWNGHAFECVLCHSQFRGLVDLNRHLASPRHQDKIYRCPLNTCRENFATLSGLCQHVESERCGVAKFKAVKNAMDDLLSSSMMRLTL</sequence>
<evidence type="ECO:0000313" key="1">
    <source>
        <dbReference type="EMBL" id="KAH7915742.1"/>
    </source>
</evidence>
<dbReference type="EMBL" id="MU267597">
    <property type="protein sequence ID" value="KAH7915742.1"/>
    <property type="molecule type" value="Genomic_DNA"/>
</dbReference>
<dbReference type="Proteomes" id="UP000790377">
    <property type="component" value="Unassembled WGS sequence"/>
</dbReference>
<name>A0ACB8AR10_9AGAM</name>
<comment type="caution">
    <text evidence="1">The sequence shown here is derived from an EMBL/GenBank/DDBJ whole genome shotgun (WGS) entry which is preliminary data.</text>
</comment>
<gene>
    <name evidence="1" type="ORF">BJ138DRAFT_997285</name>
</gene>
<organism evidence="1 2">
    <name type="scientific">Hygrophoropsis aurantiaca</name>
    <dbReference type="NCBI Taxonomy" id="72124"/>
    <lineage>
        <taxon>Eukaryota</taxon>
        <taxon>Fungi</taxon>
        <taxon>Dikarya</taxon>
        <taxon>Basidiomycota</taxon>
        <taxon>Agaricomycotina</taxon>
        <taxon>Agaricomycetes</taxon>
        <taxon>Agaricomycetidae</taxon>
        <taxon>Boletales</taxon>
        <taxon>Coniophorineae</taxon>
        <taxon>Hygrophoropsidaceae</taxon>
        <taxon>Hygrophoropsis</taxon>
    </lineage>
</organism>
<keyword evidence="2" id="KW-1185">Reference proteome</keyword>
<accession>A0ACB8AR10</accession>
<proteinExistence type="predicted"/>